<feature type="domain" description="J" evidence="7">
    <location>
        <begin position="593"/>
        <end position="663"/>
    </location>
</feature>
<sequence>MASVFKALAHAESAYAKALHEVATSDAALFASSNIFKLFSQKSGRRSDALLSLQAAWDAVLESINSRAALHSQVAVDLIKDVAQPLGKFASAGRLKAPLSRGKGLLANLRAAESAYTSAKASFAKAKVELKRARRAYVTEPDLDRKRRLEASYAAARKTASSARKKLVRAHKAARTFADALTTSKLPGVYAALEDLERDRGSTVNSVLHRFVSISGSVVPAIKTACFALYSSVGAVDVDADLAAFVAAHKSSLDPTSMALIAPLDPAELDDVDLQGDDARDEHGSDSGSGRDGEDVDAGDTDNADNAYDDEYDDDDGDDDADSSESVDDNRTTVAEAAAAPKQGKVAQDTGRDAADARGRERVESAGSAVGAAVDSATGSATDSALDSALDSGAGSAVGAATLATPTASPYASVATAGDEVVSSSEYETDDDVAASAIQELIQRRARAESEAAAEAAASVAADASSPESEEEEDAAVAAATAAAAARRERQRLRKEQMAAMAAARARASGPIIAAEDDDDDGGAGRGRKAGPRGKPKAKSKKNENKARARAGSRGPGGGAPPVARGGAAPSSAHDPELVAMIRSLAAHSRHNDYYALFGIGDPRAPLAAIAKARRELTQKYHPDHQKDDTARASATEQLQRINSAFTNVLRNPQTRLLYNKLCKYRASYKQMTLGALNSDQLRLAASNLKVLLKDVEAENMPMDLIAEIRLCLGIVQRRLKV</sequence>
<keyword evidence="4" id="KW-0206">Cytoskeleton</keyword>
<feature type="compositionally biased region" description="Basic and acidic residues" evidence="6">
    <location>
        <begin position="350"/>
        <end position="364"/>
    </location>
</feature>
<dbReference type="PANTHER" id="PTHR23065:SF7">
    <property type="entry name" value="NOSTRIN, ISOFORM H"/>
    <property type="match status" value="1"/>
</dbReference>
<feature type="compositionally biased region" description="Low complexity" evidence="6">
    <location>
        <begin position="498"/>
        <end position="508"/>
    </location>
</feature>
<evidence type="ECO:0000256" key="1">
    <source>
        <dbReference type="ARBA" id="ARBA00004245"/>
    </source>
</evidence>
<feature type="region of interest" description="Disordered" evidence="6">
    <location>
        <begin position="444"/>
        <end position="572"/>
    </location>
</feature>
<feature type="compositionally biased region" description="Basic residues" evidence="6">
    <location>
        <begin position="526"/>
        <end position="540"/>
    </location>
</feature>
<name>A0A0L0DME5_THETB</name>
<feature type="compositionally biased region" description="Low complexity" evidence="6">
    <location>
        <begin position="451"/>
        <end position="467"/>
    </location>
</feature>
<dbReference type="Gene3D" id="1.10.287.110">
    <property type="entry name" value="DnaJ domain"/>
    <property type="match status" value="1"/>
</dbReference>
<dbReference type="InterPro" id="IPR027267">
    <property type="entry name" value="AH/BAR_dom_sf"/>
</dbReference>
<evidence type="ECO:0000313" key="9">
    <source>
        <dbReference type="EMBL" id="KNC53482.1"/>
    </source>
</evidence>
<dbReference type="PROSITE" id="PS50076">
    <property type="entry name" value="DNAJ_2"/>
    <property type="match status" value="1"/>
</dbReference>
<comment type="subcellular location">
    <subcellularLocation>
        <location evidence="1">Cytoplasm</location>
        <location evidence="1">Cytoskeleton</location>
    </subcellularLocation>
</comment>
<dbReference type="SUPFAM" id="SSF46565">
    <property type="entry name" value="Chaperone J-domain"/>
    <property type="match status" value="1"/>
</dbReference>
<keyword evidence="3" id="KW-0597">Phosphoprotein</keyword>
<dbReference type="RefSeq" id="XP_013761804.1">
    <property type="nucleotide sequence ID" value="XM_013906350.1"/>
</dbReference>
<keyword evidence="5" id="KW-0175">Coiled coil</keyword>
<evidence type="ECO:0000256" key="5">
    <source>
        <dbReference type="PROSITE-ProRule" id="PRU01077"/>
    </source>
</evidence>
<accession>A0A0L0DME5</accession>
<evidence type="ECO:0000256" key="2">
    <source>
        <dbReference type="ARBA" id="ARBA00022490"/>
    </source>
</evidence>
<feature type="compositionally biased region" description="Basic and acidic residues" evidence="6">
    <location>
        <begin position="277"/>
        <end position="293"/>
    </location>
</feature>
<dbReference type="GO" id="GO:0016050">
    <property type="term" value="P:vesicle organization"/>
    <property type="evidence" value="ECO:0007669"/>
    <property type="project" value="TreeGrafter"/>
</dbReference>
<reference evidence="9 10" key="1">
    <citation type="submission" date="2010-05" db="EMBL/GenBank/DDBJ databases">
        <title>The Genome Sequence of Thecamonas trahens ATCC 50062.</title>
        <authorList>
            <consortium name="The Broad Institute Genome Sequencing Platform"/>
            <person name="Russ C."/>
            <person name="Cuomo C."/>
            <person name="Shea T."/>
            <person name="Young S.K."/>
            <person name="Zeng Q."/>
            <person name="Koehrsen M."/>
            <person name="Haas B."/>
            <person name="Borodovsky M."/>
            <person name="Guigo R."/>
            <person name="Alvarado L."/>
            <person name="Berlin A."/>
            <person name="Bochicchio J."/>
            <person name="Borenstein D."/>
            <person name="Chapman S."/>
            <person name="Chen Z."/>
            <person name="Freedman E."/>
            <person name="Gellesch M."/>
            <person name="Goldberg J."/>
            <person name="Griggs A."/>
            <person name="Gujja S."/>
            <person name="Heilman E."/>
            <person name="Heiman D."/>
            <person name="Hepburn T."/>
            <person name="Howarth C."/>
            <person name="Jen D."/>
            <person name="Larson L."/>
            <person name="Mehta T."/>
            <person name="Park D."/>
            <person name="Pearson M."/>
            <person name="Roberts A."/>
            <person name="Saif S."/>
            <person name="Shenoy N."/>
            <person name="Sisk P."/>
            <person name="Stolte C."/>
            <person name="Sykes S."/>
            <person name="Thomson T."/>
            <person name="Walk T."/>
            <person name="White J."/>
            <person name="Yandava C."/>
            <person name="Burger G."/>
            <person name="Gray M.W."/>
            <person name="Holland P.W.H."/>
            <person name="King N."/>
            <person name="Lang F.B.F."/>
            <person name="Roger A.J."/>
            <person name="Ruiz-Trillo I."/>
            <person name="Lander E."/>
            <person name="Nusbaum C."/>
        </authorList>
    </citation>
    <scope>NUCLEOTIDE SEQUENCE [LARGE SCALE GENOMIC DNA]</scope>
    <source>
        <strain evidence="9 10">ATCC 50062</strain>
    </source>
</reference>
<evidence type="ECO:0008006" key="11">
    <source>
        <dbReference type="Google" id="ProtNLM"/>
    </source>
</evidence>
<proteinExistence type="predicted"/>
<evidence type="ECO:0000313" key="10">
    <source>
        <dbReference type="Proteomes" id="UP000054408"/>
    </source>
</evidence>
<dbReference type="EMBL" id="GL349437">
    <property type="protein sequence ID" value="KNC53482.1"/>
    <property type="molecule type" value="Genomic_DNA"/>
</dbReference>
<dbReference type="CDD" id="cd06257">
    <property type="entry name" value="DnaJ"/>
    <property type="match status" value="1"/>
</dbReference>
<dbReference type="InterPro" id="IPR031160">
    <property type="entry name" value="F_BAR_dom"/>
</dbReference>
<feature type="compositionally biased region" description="Low complexity" evidence="6">
    <location>
        <begin position="561"/>
        <end position="572"/>
    </location>
</feature>
<dbReference type="Gene3D" id="1.20.1270.60">
    <property type="entry name" value="Arfaptin homology (AH) domain/BAR domain"/>
    <property type="match status" value="1"/>
</dbReference>
<feature type="compositionally biased region" description="Acidic residues" evidence="6">
    <location>
        <begin position="294"/>
        <end position="327"/>
    </location>
</feature>
<dbReference type="InterPro" id="IPR036869">
    <property type="entry name" value="J_dom_sf"/>
</dbReference>
<dbReference type="GO" id="GO:0031982">
    <property type="term" value="C:vesicle"/>
    <property type="evidence" value="ECO:0007669"/>
    <property type="project" value="TreeGrafter"/>
</dbReference>
<dbReference type="GO" id="GO:0008017">
    <property type="term" value="F:microtubule binding"/>
    <property type="evidence" value="ECO:0007669"/>
    <property type="project" value="TreeGrafter"/>
</dbReference>
<evidence type="ECO:0000259" key="7">
    <source>
        <dbReference type="PROSITE" id="PS50076"/>
    </source>
</evidence>
<dbReference type="SUPFAM" id="SSF103657">
    <property type="entry name" value="BAR/IMD domain-like"/>
    <property type="match status" value="1"/>
</dbReference>
<organism evidence="9 10">
    <name type="scientific">Thecamonas trahens ATCC 50062</name>
    <dbReference type="NCBI Taxonomy" id="461836"/>
    <lineage>
        <taxon>Eukaryota</taxon>
        <taxon>Apusozoa</taxon>
        <taxon>Apusomonadida</taxon>
        <taxon>Apusomonadidae</taxon>
        <taxon>Thecamonas</taxon>
    </lineage>
</organism>
<dbReference type="PROSITE" id="PS51741">
    <property type="entry name" value="F_BAR"/>
    <property type="match status" value="1"/>
</dbReference>
<dbReference type="InterPro" id="IPR001623">
    <property type="entry name" value="DnaJ_domain"/>
</dbReference>
<dbReference type="AlphaFoldDB" id="A0A0L0DME5"/>
<dbReference type="PANTHER" id="PTHR23065">
    <property type="entry name" value="PROLINE-SERINE-THREONINE PHOSPHATASE INTERACTING PROTEIN 1"/>
    <property type="match status" value="1"/>
</dbReference>
<dbReference type="SMART" id="SM00271">
    <property type="entry name" value="DnaJ"/>
    <property type="match status" value="1"/>
</dbReference>
<dbReference type="GO" id="GO:0005886">
    <property type="term" value="C:plasma membrane"/>
    <property type="evidence" value="ECO:0007669"/>
    <property type="project" value="TreeGrafter"/>
</dbReference>
<feature type="compositionally biased region" description="Low complexity" evidence="6">
    <location>
        <begin position="365"/>
        <end position="405"/>
    </location>
</feature>
<evidence type="ECO:0000259" key="8">
    <source>
        <dbReference type="PROSITE" id="PS51741"/>
    </source>
</evidence>
<keyword evidence="2" id="KW-0963">Cytoplasm</keyword>
<dbReference type="Proteomes" id="UP000054408">
    <property type="component" value="Unassembled WGS sequence"/>
</dbReference>
<dbReference type="GO" id="GO:0005737">
    <property type="term" value="C:cytoplasm"/>
    <property type="evidence" value="ECO:0007669"/>
    <property type="project" value="TreeGrafter"/>
</dbReference>
<evidence type="ECO:0000256" key="3">
    <source>
        <dbReference type="ARBA" id="ARBA00022553"/>
    </source>
</evidence>
<feature type="region of interest" description="Disordered" evidence="6">
    <location>
        <begin position="270"/>
        <end position="431"/>
    </location>
</feature>
<evidence type="ECO:0000256" key="4">
    <source>
        <dbReference type="ARBA" id="ARBA00023212"/>
    </source>
</evidence>
<dbReference type="GeneID" id="25560954"/>
<feature type="domain" description="F-BAR" evidence="8">
    <location>
        <begin position="1"/>
        <end position="241"/>
    </location>
</feature>
<dbReference type="Pfam" id="PF00226">
    <property type="entry name" value="DnaJ"/>
    <property type="match status" value="1"/>
</dbReference>
<evidence type="ECO:0000256" key="6">
    <source>
        <dbReference type="SAM" id="MobiDB-lite"/>
    </source>
</evidence>
<gene>
    <name evidence="9" type="ORF">AMSG_01196</name>
</gene>
<keyword evidence="10" id="KW-1185">Reference proteome</keyword>
<protein>
    <recommendedName>
        <fullName evidence="11">J domain-containing protein</fullName>
    </recommendedName>
</protein>
<dbReference type="GO" id="GO:0030041">
    <property type="term" value="P:actin filament polymerization"/>
    <property type="evidence" value="ECO:0007669"/>
    <property type="project" value="TreeGrafter"/>
</dbReference>
<feature type="compositionally biased region" description="Low complexity" evidence="6">
    <location>
        <begin position="476"/>
        <end position="485"/>
    </location>
</feature>